<feature type="compositionally biased region" description="Polar residues" evidence="1">
    <location>
        <begin position="1"/>
        <end position="11"/>
    </location>
</feature>
<name>A0A915HRM9_ROMCU</name>
<organism evidence="2 3">
    <name type="scientific">Romanomermis culicivorax</name>
    <name type="common">Nematode worm</name>
    <dbReference type="NCBI Taxonomy" id="13658"/>
    <lineage>
        <taxon>Eukaryota</taxon>
        <taxon>Metazoa</taxon>
        <taxon>Ecdysozoa</taxon>
        <taxon>Nematoda</taxon>
        <taxon>Enoplea</taxon>
        <taxon>Dorylaimia</taxon>
        <taxon>Mermithida</taxon>
        <taxon>Mermithoidea</taxon>
        <taxon>Mermithidae</taxon>
        <taxon>Romanomermis</taxon>
    </lineage>
</organism>
<protein>
    <submittedName>
        <fullName evidence="3">Uncharacterized protein</fullName>
    </submittedName>
</protein>
<evidence type="ECO:0000313" key="2">
    <source>
        <dbReference type="Proteomes" id="UP000887565"/>
    </source>
</evidence>
<evidence type="ECO:0000256" key="1">
    <source>
        <dbReference type="SAM" id="MobiDB-lite"/>
    </source>
</evidence>
<proteinExistence type="predicted"/>
<dbReference type="AlphaFoldDB" id="A0A915HRM9"/>
<sequence length="138" mass="15860">MDRESISSSQKNDVRTHGHRQNYRNNSGSIIRQINVSEVQNITILRRFVKPQVFRLALVWRALQLYHVDFYNSITKSDQELPFLQRAICASLPTFDIVALAFGKRIVIANVEDSVKHSMDTSVEIVLEHPVSTVVIWP</sequence>
<evidence type="ECO:0000313" key="3">
    <source>
        <dbReference type="WBParaSite" id="nRc.2.0.1.t04181-RA"/>
    </source>
</evidence>
<dbReference type="Proteomes" id="UP000887565">
    <property type="component" value="Unplaced"/>
</dbReference>
<keyword evidence="2" id="KW-1185">Reference proteome</keyword>
<reference evidence="3" key="1">
    <citation type="submission" date="2022-11" db="UniProtKB">
        <authorList>
            <consortium name="WormBaseParasite"/>
        </authorList>
    </citation>
    <scope>IDENTIFICATION</scope>
</reference>
<dbReference type="WBParaSite" id="nRc.2.0.1.t04181-RA">
    <property type="protein sequence ID" value="nRc.2.0.1.t04181-RA"/>
    <property type="gene ID" value="nRc.2.0.1.g04181"/>
</dbReference>
<accession>A0A915HRM9</accession>
<feature type="region of interest" description="Disordered" evidence="1">
    <location>
        <begin position="1"/>
        <end position="24"/>
    </location>
</feature>